<dbReference type="Gene3D" id="3.40.1260.20">
    <property type="entry name" value="Ribonuclease E, catalytic domain"/>
    <property type="match status" value="1"/>
</dbReference>
<sequence>MTSKILINAVDPEEVRLAIVKESRLEEFHIESAAREILHSSVYKGVITRIEPSLQAVFVDFGAERHGFLQKQEIHSDYFQDPPATGNSIQNLVRRGQELVVQVTKDPIMKKGAMLTTFISLPGRYAVLMPGSSSRGISRKIEDETERKRLKEIVDKLNLPEGFGIIIRTAGMGCTKTMLSKDVQYLLRLWNNITSMAVNAPAPSALYKDRNLAVRSIRDHFTPDIKEILIDDEAVHQEVKNFVKIISPKQTGIVKLHKSDKPIFTRFQLEDQIATIFNNRVTLKSGGSVVLERTEALVAIDVNSGKGTQKKNIEETALMTDLEAAAEIARQLRIRDLGGLIVIDFIDMREQKHRNQVEKALRTAMKQDRARVKIGKISKFGLLELSRQRLRPSIDFGSMQTCTHCGGKGQVPSAESLGLSFLRKLKLDTLKEDVRQVSARLPAAVANYLLNRKRKELNDLESKRDVIITIVARDDLIPGQVEVTYDKKTKAVENPPAQA</sequence>
<evidence type="ECO:0000256" key="9">
    <source>
        <dbReference type="ARBA" id="ARBA00022694"/>
    </source>
</evidence>
<evidence type="ECO:0000256" key="6">
    <source>
        <dbReference type="ARBA" id="ARBA00022490"/>
    </source>
</evidence>
<keyword evidence="15" id="KW-0460">Magnesium</keyword>
<dbReference type="NCBIfam" id="TIGR00757">
    <property type="entry name" value="RNaseEG"/>
    <property type="match status" value="1"/>
</dbReference>
<dbReference type="InterPro" id="IPR019307">
    <property type="entry name" value="RNA-bd_AU-1/RNase_E/G"/>
</dbReference>
<evidence type="ECO:0000313" key="20">
    <source>
        <dbReference type="Proteomes" id="UP000422108"/>
    </source>
</evidence>
<dbReference type="GO" id="GO:0006364">
    <property type="term" value="P:rRNA processing"/>
    <property type="evidence" value="ECO:0007669"/>
    <property type="project" value="UniProtKB-KW"/>
</dbReference>
<evidence type="ECO:0000256" key="12">
    <source>
        <dbReference type="ARBA" id="ARBA00022730"/>
    </source>
</evidence>
<dbReference type="RefSeq" id="WP_155310255.1">
    <property type="nucleotide sequence ID" value="NZ_AP021879.1"/>
</dbReference>
<keyword evidence="12" id="KW-0699">rRNA-binding</keyword>
<dbReference type="SMART" id="SM00316">
    <property type="entry name" value="S1"/>
    <property type="match status" value="1"/>
</dbReference>
<reference evidence="19 20" key="1">
    <citation type="submission" date="2019-11" db="EMBL/GenBank/DDBJ databases">
        <title>Comparative genomics of hydrocarbon-degrading Desulfosarcina strains.</title>
        <authorList>
            <person name="Watanabe M."/>
            <person name="Kojima H."/>
            <person name="Fukui M."/>
        </authorList>
    </citation>
    <scope>NUCLEOTIDE SEQUENCE [LARGE SCALE GENOMIC DNA]</scope>
    <source>
        <strain evidence="20">oXyS1</strain>
    </source>
</reference>
<dbReference type="AlphaFoldDB" id="A0A5K8A8N9"/>
<evidence type="ECO:0000256" key="11">
    <source>
        <dbReference type="ARBA" id="ARBA00022723"/>
    </source>
</evidence>
<evidence type="ECO:0000256" key="17">
    <source>
        <dbReference type="ARBA" id="ARBA00023136"/>
    </source>
</evidence>
<keyword evidence="14" id="KW-0378">Hydrolase</keyword>
<dbReference type="InterPro" id="IPR048583">
    <property type="entry name" value="RNase_E_G_thioredoxin-like"/>
</dbReference>
<dbReference type="GO" id="GO:0019843">
    <property type="term" value="F:rRNA binding"/>
    <property type="evidence" value="ECO:0007669"/>
    <property type="project" value="UniProtKB-KW"/>
</dbReference>
<dbReference type="InterPro" id="IPR004659">
    <property type="entry name" value="RNase_E/G"/>
</dbReference>
<dbReference type="Pfam" id="PF20833">
    <property type="entry name" value="RNase_E_G_Thio"/>
    <property type="match status" value="1"/>
</dbReference>
<evidence type="ECO:0000256" key="3">
    <source>
        <dbReference type="ARBA" id="ARBA00005663"/>
    </source>
</evidence>
<dbReference type="GO" id="GO:0046872">
    <property type="term" value="F:metal ion binding"/>
    <property type="evidence" value="ECO:0007669"/>
    <property type="project" value="UniProtKB-KW"/>
</dbReference>
<evidence type="ECO:0000256" key="16">
    <source>
        <dbReference type="ARBA" id="ARBA00022884"/>
    </source>
</evidence>
<dbReference type="PANTHER" id="PTHR30001:SF1">
    <property type="entry name" value="RIBONUCLEASE E_G-LIKE PROTEIN, CHLOROPLASTIC"/>
    <property type="match status" value="1"/>
</dbReference>
<evidence type="ECO:0000313" key="19">
    <source>
        <dbReference type="EMBL" id="BBO89013.1"/>
    </source>
</evidence>
<keyword evidence="9" id="KW-0819">tRNA processing</keyword>
<keyword evidence="17" id="KW-0472">Membrane</keyword>
<keyword evidence="10" id="KW-0540">Nuclease</keyword>
<evidence type="ECO:0000256" key="8">
    <source>
        <dbReference type="ARBA" id="ARBA00022552"/>
    </source>
</evidence>
<dbReference type="GO" id="GO:0005737">
    <property type="term" value="C:cytoplasm"/>
    <property type="evidence" value="ECO:0007669"/>
    <property type="project" value="UniProtKB-SubCell"/>
</dbReference>
<evidence type="ECO:0000256" key="14">
    <source>
        <dbReference type="ARBA" id="ARBA00022801"/>
    </source>
</evidence>
<keyword evidence="8" id="KW-0698">rRNA processing</keyword>
<dbReference type="InterPro" id="IPR003029">
    <property type="entry name" value="S1_domain"/>
</dbReference>
<comment type="subcellular location">
    <subcellularLocation>
        <location evidence="2">Cytoplasm</location>
    </subcellularLocation>
</comment>
<dbReference type="Proteomes" id="UP000422108">
    <property type="component" value="Chromosome"/>
</dbReference>
<dbReference type="SUPFAM" id="SSF50249">
    <property type="entry name" value="Nucleic acid-binding proteins"/>
    <property type="match status" value="1"/>
</dbReference>
<keyword evidence="11" id="KW-0479">Metal-binding</keyword>
<keyword evidence="6" id="KW-0963">Cytoplasm</keyword>
<dbReference type="GO" id="GO:0008033">
    <property type="term" value="P:tRNA processing"/>
    <property type="evidence" value="ECO:0007669"/>
    <property type="project" value="UniProtKB-KW"/>
</dbReference>
<evidence type="ECO:0000256" key="15">
    <source>
        <dbReference type="ARBA" id="ARBA00022842"/>
    </source>
</evidence>
<keyword evidence="7" id="KW-0997">Cell inner membrane</keyword>
<dbReference type="EMBL" id="AP021879">
    <property type="protein sequence ID" value="BBO89013.1"/>
    <property type="molecule type" value="Genomic_DNA"/>
</dbReference>
<evidence type="ECO:0000256" key="4">
    <source>
        <dbReference type="ARBA" id="ARBA00017719"/>
    </source>
</evidence>
<dbReference type="GO" id="GO:0004519">
    <property type="term" value="F:endonuclease activity"/>
    <property type="evidence" value="ECO:0007669"/>
    <property type="project" value="UniProtKB-KW"/>
</dbReference>
<evidence type="ECO:0000256" key="1">
    <source>
        <dbReference type="ARBA" id="ARBA00001946"/>
    </source>
</evidence>
<keyword evidence="16" id="KW-0694">RNA-binding</keyword>
<dbReference type="Pfam" id="PF10150">
    <property type="entry name" value="RNase_E_G"/>
    <property type="match status" value="1"/>
</dbReference>
<evidence type="ECO:0000256" key="7">
    <source>
        <dbReference type="ARBA" id="ARBA00022519"/>
    </source>
</evidence>
<dbReference type="Pfam" id="PF00575">
    <property type="entry name" value="S1"/>
    <property type="match status" value="1"/>
</dbReference>
<evidence type="ECO:0000256" key="2">
    <source>
        <dbReference type="ARBA" id="ARBA00004496"/>
    </source>
</evidence>
<evidence type="ECO:0000259" key="18">
    <source>
        <dbReference type="PROSITE" id="PS50126"/>
    </source>
</evidence>
<dbReference type="Gene3D" id="2.40.50.140">
    <property type="entry name" value="Nucleic acid-binding proteins"/>
    <property type="match status" value="1"/>
</dbReference>
<accession>A0A5K8A8N9</accession>
<evidence type="ECO:0000256" key="5">
    <source>
        <dbReference type="ARBA" id="ARBA00022475"/>
    </source>
</evidence>
<dbReference type="PROSITE" id="PS50126">
    <property type="entry name" value="S1"/>
    <property type="match status" value="1"/>
</dbReference>
<organism evidence="19 20">
    <name type="scientific">Desulfosarcina ovata subsp. ovata</name>
    <dbReference type="NCBI Taxonomy" id="2752305"/>
    <lineage>
        <taxon>Bacteria</taxon>
        <taxon>Pseudomonadati</taxon>
        <taxon>Thermodesulfobacteriota</taxon>
        <taxon>Desulfobacteria</taxon>
        <taxon>Desulfobacterales</taxon>
        <taxon>Desulfosarcinaceae</taxon>
        <taxon>Desulfosarcina</taxon>
    </lineage>
</organism>
<dbReference type="CDD" id="cd04453">
    <property type="entry name" value="S1_RNase_E"/>
    <property type="match status" value="1"/>
</dbReference>
<name>A0A5K8A8N9_9BACT</name>
<evidence type="ECO:0000256" key="10">
    <source>
        <dbReference type="ARBA" id="ARBA00022722"/>
    </source>
</evidence>
<proteinExistence type="inferred from homology"/>
<comment type="cofactor">
    <cofactor evidence="1">
        <name>Mg(2+)</name>
        <dbReference type="ChEBI" id="CHEBI:18420"/>
    </cofactor>
</comment>
<keyword evidence="5" id="KW-1003">Cell membrane</keyword>
<dbReference type="InterPro" id="IPR012340">
    <property type="entry name" value="NA-bd_OB-fold"/>
</dbReference>
<keyword evidence="13" id="KW-0255">Endonuclease</keyword>
<comment type="similarity">
    <text evidence="3">Belongs to the RNase E/G family. RNase G subfamily.</text>
</comment>
<gene>
    <name evidence="19" type="ORF">DSCOOX_21930</name>
</gene>
<evidence type="ECO:0000256" key="13">
    <source>
        <dbReference type="ARBA" id="ARBA00022759"/>
    </source>
</evidence>
<dbReference type="GO" id="GO:0004540">
    <property type="term" value="F:RNA nuclease activity"/>
    <property type="evidence" value="ECO:0007669"/>
    <property type="project" value="InterPro"/>
</dbReference>
<protein>
    <recommendedName>
        <fullName evidence="4">Ribonuclease G</fullName>
    </recommendedName>
</protein>
<dbReference type="GO" id="GO:0016787">
    <property type="term" value="F:hydrolase activity"/>
    <property type="evidence" value="ECO:0007669"/>
    <property type="project" value="UniProtKB-KW"/>
</dbReference>
<dbReference type="PANTHER" id="PTHR30001">
    <property type="entry name" value="RIBONUCLEASE"/>
    <property type="match status" value="1"/>
</dbReference>
<feature type="domain" description="S1 motif" evidence="18">
    <location>
        <begin position="40"/>
        <end position="118"/>
    </location>
</feature>
<keyword evidence="20" id="KW-1185">Reference proteome</keyword>